<feature type="compositionally biased region" description="Acidic residues" evidence="1">
    <location>
        <begin position="713"/>
        <end position="737"/>
    </location>
</feature>
<feature type="compositionally biased region" description="Polar residues" evidence="1">
    <location>
        <begin position="32"/>
        <end position="46"/>
    </location>
</feature>
<dbReference type="KEGG" id="tps:THAPSDRAFT_21808"/>
<reference evidence="2 3" key="1">
    <citation type="journal article" date="2004" name="Science">
        <title>The genome of the diatom Thalassiosira pseudonana: ecology, evolution, and metabolism.</title>
        <authorList>
            <person name="Armbrust E.V."/>
            <person name="Berges J.A."/>
            <person name="Bowler C."/>
            <person name="Green B.R."/>
            <person name="Martinez D."/>
            <person name="Putnam N.H."/>
            <person name="Zhou S."/>
            <person name="Allen A.E."/>
            <person name="Apt K.E."/>
            <person name="Bechner M."/>
            <person name="Brzezinski M.A."/>
            <person name="Chaal B.K."/>
            <person name="Chiovitti A."/>
            <person name="Davis A.K."/>
            <person name="Demarest M.S."/>
            <person name="Detter J.C."/>
            <person name="Glavina T."/>
            <person name="Goodstein D."/>
            <person name="Hadi M.Z."/>
            <person name="Hellsten U."/>
            <person name="Hildebrand M."/>
            <person name="Jenkins B.D."/>
            <person name="Jurka J."/>
            <person name="Kapitonov V.V."/>
            <person name="Kroger N."/>
            <person name="Lau W.W."/>
            <person name="Lane T.W."/>
            <person name="Larimer F.W."/>
            <person name="Lippmeier J.C."/>
            <person name="Lucas S."/>
            <person name="Medina M."/>
            <person name="Montsant A."/>
            <person name="Obornik M."/>
            <person name="Parker M.S."/>
            <person name="Palenik B."/>
            <person name="Pazour G.J."/>
            <person name="Richardson P.M."/>
            <person name="Rynearson T.A."/>
            <person name="Saito M.A."/>
            <person name="Schwartz D.C."/>
            <person name="Thamatrakoln K."/>
            <person name="Valentin K."/>
            <person name="Vardi A."/>
            <person name="Wilkerson F.P."/>
            <person name="Rokhsar D.S."/>
        </authorList>
    </citation>
    <scope>NUCLEOTIDE SEQUENCE [LARGE SCALE GENOMIC DNA]</scope>
    <source>
        <strain evidence="2 3">CCMP1335</strain>
    </source>
</reference>
<feature type="compositionally biased region" description="Polar residues" evidence="1">
    <location>
        <begin position="318"/>
        <end position="336"/>
    </location>
</feature>
<accession>B8BY46</accession>
<feature type="compositionally biased region" description="Low complexity" evidence="1">
    <location>
        <begin position="673"/>
        <end position="682"/>
    </location>
</feature>
<dbReference type="GeneID" id="7451707"/>
<feature type="region of interest" description="Disordered" evidence="1">
    <location>
        <begin position="318"/>
        <end position="339"/>
    </location>
</feature>
<reference evidence="2 3" key="2">
    <citation type="journal article" date="2008" name="Nature">
        <title>The Phaeodactylum genome reveals the evolutionary history of diatom genomes.</title>
        <authorList>
            <person name="Bowler C."/>
            <person name="Allen A.E."/>
            <person name="Badger J.H."/>
            <person name="Grimwood J."/>
            <person name="Jabbari K."/>
            <person name="Kuo A."/>
            <person name="Maheswari U."/>
            <person name="Martens C."/>
            <person name="Maumus F."/>
            <person name="Otillar R.P."/>
            <person name="Rayko E."/>
            <person name="Salamov A."/>
            <person name="Vandepoele K."/>
            <person name="Beszteri B."/>
            <person name="Gruber A."/>
            <person name="Heijde M."/>
            <person name="Katinka M."/>
            <person name="Mock T."/>
            <person name="Valentin K."/>
            <person name="Verret F."/>
            <person name="Berges J.A."/>
            <person name="Brownlee C."/>
            <person name="Cadoret J.P."/>
            <person name="Chiovitti A."/>
            <person name="Choi C.J."/>
            <person name="Coesel S."/>
            <person name="De Martino A."/>
            <person name="Detter J.C."/>
            <person name="Durkin C."/>
            <person name="Falciatore A."/>
            <person name="Fournet J."/>
            <person name="Haruta M."/>
            <person name="Huysman M.J."/>
            <person name="Jenkins B.D."/>
            <person name="Jiroutova K."/>
            <person name="Jorgensen R.E."/>
            <person name="Joubert Y."/>
            <person name="Kaplan A."/>
            <person name="Kroger N."/>
            <person name="Kroth P.G."/>
            <person name="La Roche J."/>
            <person name="Lindquist E."/>
            <person name="Lommer M."/>
            <person name="Martin-Jezequel V."/>
            <person name="Lopez P.J."/>
            <person name="Lucas S."/>
            <person name="Mangogna M."/>
            <person name="McGinnis K."/>
            <person name="Medlin L.K."/>
            <person name="Montsant A."/>
            <person name="Oudot-Le Secq M.P."/>
            <person name="Napoli C."/>
            <person name="Obornik M."/>
            <person name="Parker M.S."/>
            <person name="Petit J.L."/>
            <person name="Porcel B.M."/>
            <person name="Poulsen N."/>
            <person name="Robison M."/>
            <person name="Rychlewski L."/>
            <person name="Rynearson T.A."/>
            <person name="Schmutz J."/>
            <person name="Shapiro H."/>
            <person name="Siaut M."/>
            <person name="Stanley M."/>
            <person name="Sussman M.R."/>
            <person name="Taylor A.R."/>
            <person name="Vardi A."/>
            <person name="von Dassow P."/>
            <person name="Vyverman W."/>
            <person name="Willis A."/>
            <person name="Wyrwicz L.S."/>
            <person name="Rokhsar D.S."/>
            <person name="Weissenbach J."/>
            <person name="Armbrust E.V."/>
            <person name="Green B.R."/>
            <person name="Van de Peer Y."/>
            <person name="Grigoriev I.V."/>
        </authorList>
    </citation>
    <scope>NUCLEOTIDE SEQUENCE [LARGE SCALE GENOMIC DNA]</scope>
    <source>
        <strain evidence="2 3">CCMP1335</strain>
    </source>
</reference>
<dbReference type="AlphaFoldDB" id="B8BY46"/>
<feature type="region of interest" description="Disordered" evidence="1">
    <location>
        <begin position="32"/>
        <end position="77"/>
    </location>
</feature>
<dbReference type="Proteomes" id="UP000001449">
    <property type="component" value="Chromosome 3"/>
</dbReference>
<feature type="compositionally biased region" description="Low complexity" evidence="1">
    <location>
        <begin position="399"/>
        <end position="413"/>
    </location>
</feature>
<feature type="compositionally biased region" description="Polar residues" evidence="1">
    <location>
        <begin position="756"/>
        <end position="783"/>
    </location>
</feature>
<evidence type="ECO:0000256" key="1">
    <source>
        <dbReference type="SAM" id="MobiDB-lite"/>
    </source>
</evidence>
<proteinExistence type="predicted"/>
<organism evidence="2 3">
    <name type="scientific">Thalassiosira pseudonana</name>
    <name type="common">Marine diatom</name>
    <name type="synonym">Cyclotella nana</name>
    <dbReference type="NCBI Taxonomy" id="35128"/>
    <lineage>
        <taxon>Eukaryota</taxon>
        <taxon>Sar</taxon>
        <taxon>Stramenopiles</taxon>
        <taxon>Ochrophyta</taxon>
        <taxon>Bacillariophyta</taxon>
        <taxon>Coscinodiscophyceae</taxon>
        <taxon>Thalassiosirophycidae</taxon>
        <taxon>Thalassiosirales</taxon>
        <taxon>Thalassiosiraceae</taxon>
        <taxon>Thalassiosira</taxon>
    </lineage>
</organism>
<dbReference type="PaxDb" id="35128-Thaps21808"/>
<evidence type="ECO:0000313" key="3">
    <source>
        <dbReference type="Proteomes" id="UP000001449"/>
    </source>
</evidence>
<feature type="compositionally biased region" description="Polar residues" evidence="1">
    <location>
        <begin position="220"/>
        <end position="241"/>
    </location>
</feature>
<feature type="compositionally biased region" description="Low complexity" evidence="1">
    <location>
        <begin position="578"/>
        <end position="590"/>
    </location>
</feature>
<sequence length="836" mass="90691">MTSIVAPSNMNLSPSDDTTCYVGDVVDELVSSNAEDFQPSSNSTVNDVKPSDEQATSDTARPTVDPSITPPESNGTSAFVVTSTINESSSEETEAVHLLKDSSDRTGSDMSKLQEGLHYSAASSSLMSEKQNNNNNNNNLFPSLAELSPTRVTAQQIGVGHNNCFADDTSVDVVSLQDSLMSNSTFTSIKSAFSTSQFTVSRLDNCGDDDVEGDEEASKMSKSANNSPHLSTTSENEKSMSSNLRALDLPVVPLRNVSGGHSVLVSYSSRASKASKRSVRRRDVIKPVAVLPSTTREKKEENHPAAVVLHPIQPSSQWAVEDAAQSNPQGAPTENADNAPIDNSLALVLHSSSKQQRGMDPDEAIRGGGNGRDPPGESPSARPIFDYRYAGNGSGGSTGSNESGSAASGSDAGGAYRRRFRNVQWVDPKSIEDENEIDFGILAKYERFSAHDAADYTEYGSDQSSTRNTMGDSRIRIATISSGYKKANFFVREDLDQRIYFHDLEDAISYMARRGYAKMEKNTEKEWMKLLARAHQVVKVGPTKKKQRYRKGKLILIMTKPILDKNDTGASKYKDKASSSQISTTSTATTHTSLGRSIRCGYKSYSEKFLAEQEQERCQMLLTNGEVGPMPPSSQRLMLTAVDPEPSAAALLQLTNGAMSVLDEGEGEDKSRSTSSKKSSNSDARRGVYGGGVRYFTPDKSYDEDSEDRLSVEEEEEDTEEEVFESDDEEGETEQEGVDFKNSDLGSMISEEESYRNQNDGVSSVASSTINSEMPSIVRQSGVQIDPKSAGSKNALNQRRAPTPFDKQSMGRQTCPPDMAPISDDSASSASWDGKQ</sequence>
<dbReference type="HOGENOM" id="CLU_339978_0_0_1"/>
<dbReference type="RefSeq" id="XP_002288879.1">
    <property type="nucleotide sequence ID" value="XM_002288843.1"/>
</dbReference>
<feature type="compositionally biased region" description="Basic and acidic residues" evidence="1">
    <location>
        <begin position="568"/>
        <end position="577"/>
    </location>
</feature>
<name>B8BY46_THAPS</name>
<feature type="compositionally biased region" description="Basic and acidic residues" evidence="1">
    <location>
        <begin position="700"/>
        <end position="712"/>
    </location>
</feature>
<protein>
    <submittedName>
        <fullName evidence="2">Uncharacterized protein</fullName>
    </submittedName>
</protein>
<feature type="region of interest" description="Disordered" evidence="1">
    <location>
        <begin position="207"/>
        <end position="241"/>
    </location>
</feature>
<feature type="region of interest" description="Disordered" evidence="1">
    <location>
        <begin position="664"/>
        <end position="836"/>
    </location>
</feature>
<dbReference type="EMBL" id="CM000640">
    <property type="protein sequence ID" value="EED94315.1"/>
    <property type="molecule type" value="Genomic_DNA"/>
</dbReference>
<feature type="region of interest" description="Disordered" evidence="1">
    <location>
        <begin position="568"/>
        <end position="590"/>
    </location>
</feature>
<keyword evidence="3" id="KW-1185">Reference proteome</keyword>
<dbReference type="InParanoid" id="B8BY46"/>
<gene>
    <name evidence="2" type="ORF">THAPSDRAFT_21808</name>
</gene>
<feature type="region of interest" description="Disordered" evidence="1">
    <location>
        <begin position="352"/>
        <end position="413"/>
    </location>
</feature>
<feature type="compositionally biased region" description="Low complexity" evidence="1">
    <location>
        <begin position="816"/>
        <end position="836"/>
    </location>
</feature>
<evidence type="ECO:0000313" key="2">
    <source>
        <dbReference type="EMBL" id="EED94315.1"/>
    </source>
</evidence>